<dbReference type="GO" id="GO:0071555">
    <property type="term" value="P:cell wall organization"/>
    <property type="evidence" value="ECO:0007669"/>
    <property type="project" value="UniProtKB-UniRule"/>
</dbReference>
<keyword evidence="6" id="KW-0812">Transmembrane</keyword>
<sequence>MEAITGTEPKRGYHSLEMEEMAMARNGSRARRRWTTAVACLVFVPLSVFVLGRAYGRPSFEWMQAFGARNGEGSSSTLSDPTKDKLLGGLLSPQFDASSCLSRYQSASYRKASPHPPSPYLLQRLRSYEALHRRCAPGTELYRKSVEQLKSNKRTAPMECNYIVWIPHYGLGNRIVSLVSSFFFALLNSRVLLVHVPAELADLFCEPFPEASWVLPSDFPIKNLEKFDSDSPQSYGNMLRNKVIDNGMRFSANATLPAYAYLHLPWYYKEWDKVFFCEDGQQMLRKFPWLLLKSDHYFVPALFLVEEYEAELRRLFPERTTVFHHLVRYLIHPSNTVWGHVTRYYSANLAKADERIGIQVRNLKQEPVPFEFLLGQIVNCSVHERILPSILSAQKKPRAPVSGAKVKAVFITSLDSRYSERVRDMYKEHPTATGELVRVYQASHEVEQRTEERQHNAKALAEMVLLSFSDVLVTTACSTFGYVAQGLSGVRPLVLMKPWKSSLPCRWAESAEPCFLIPPRGVCDKHSGFDKGMAKHVRQCEDENEGIKLFD</sequence>
<evidence type="ECO:0000313" key="8">
    <source>
        <dbReference type="Proteomes" id="UP001327560"/>
    </source>
</evidence>
<keyword evidence="6" id="KW-0472">Membrane</keyword>
<proteinExistence type="inferred from homology"/>
<reference evidence="7 8" key="1">
    <citation type="submission" date="2023-10" db="EMBL/GenBank/DDBJ databases">
        <title>Chromosome-scale genome assembly provides insights into flower coloration mechanisms of Canna indica.</title>
        <authorList>
            <person name="Li C."/>
        </authorList>
    </citation>
    <scope>NUCLEOTIDE SEQUENCE [LARGE SCALE GENOMIC DNA]</scope>
    <source>
        <tissue evidence="7">Flower</tissue>
    </source>
</reference>
<dbReference type="AlphaFoldDB" id="A0AAQ3L4L7"/>
<evidence type="ECO:0000256" key="2">
    <source>
        <dbReference type="ARBA" id="ARBA00022676"/>
    </source>
</evidence>
<comment type="subcellular location">
    <subcellularLocation>
        <location evidence="6">Golgi apparatus</location>
        <location evidence="6">Golgi stack membrane</location>
        <topology evidence="6">Single-pass type II membrane protein</topology>
    </subcellularLocation>
</comment>
<gene>
    <name evidence="7" type="ORF">Cni_G28802</name>
</gene>
<dbReference type="PANTHER" id="PTHR31889:SF2">
    <property type="entry name" value="FUCOSYLTRANSFERASE 3"/>
    <property type="match status" value="1"/>
</dbReference>
<evidence type="ECO:0000256" key="4">
    <source>
        <dbReference type="ARBA" id="ARBA00023180"/>
    </source>
</evidence>
<evidence type="ECO:0000313" key="7">
    <source>
        <dbReference type="EMBL" id="WOL20000.1"/>
    </source>
</evidence>
<evidence type="ECO:0000256" key="6">
    <source>
        <dbReference type="RuleBase" id="RU367004"/>
    </source>
</evidence>
<dbReference type="Proteomes" id="UP001327560">
    <property type="component" value="Chromosome 9"/>
</dbReference>
<dbReference type="Gene3D" id="3.40.50.11350">
    <property type="match status" value="1"/>
</dbReference>
<keyword evidence="6" id="KW-1133">Transmembrane helix</keyword>
<keyword evidence="5 6" id="KW-0961">Cell wall biogenesis/degradation</keyword>
<feature type="transmembrane region" description="Helical" evidence="6">
    <location>
        <begin position="34"/>
        <end position="55"/>
    </location>
</feature>
<keyword evidence="6" id="KW-0333">Golgi apparatus</keyword>
<dbReference type="GO" id="GO:0009969">
    <property type="term" value="P:xyloglucan biosynthetic process"/>
    <property type="evidence" value="ECO:0007669"/>
    <property type="project" value="TreeGrafter"/>
</dbReference>
<keyword evidence="2 6" id="KW-0328">Glycosyltransferase</keyword>
<dbReference type="EC" id="2.4.1.-" evidence="6"/>
<comment type="function">
    <text evidence="6">May be involved in cell wall biosynthesis.</text>
</comment>
<evidence type="ECO:0000256" key="1">
    <source>
        <dbReference type="ARBA" id="ARBA00010481"/>
    </source>
</evidence>
<comment type="similarity">
    <text evidence="1 6">Belongs to the glycosyltransferase 37 family.</text>
</comment>
<dbReference type="Pfam" id="PF03254">
    <property type="entry name" value="XG_FTase"/>
    <property type="match status" value="1"/>
</dbReference>
<name>A0AAQ3L4L7_9LILI</name>
<dbReference type="EMBL" id="CP136898">
    <property type="protein sequence ID" value="WOL20000.1"/>
    <property type="molecule type" value="Genomic_DNA"/>
</dbReference>
<dbReference type="GO" id="GO:0008107">
    <property type="term" value="F:galactoside 2-alpha-L-fucosyltransferase activity"/>
    <property type="evidence" value="ECO:0007669"/>
    <property type="project" value="InterPro"/>
</dbReference>
<dbReference type="GO" id="GO:0042546">
    <property type="term" value="P:cell wall biogenesis"/>
    <property type="evidence" value="ECO:0007669"/>
    <property type="project" value="InterPro"/>
</dbReference>
<keyword evidence="3 6" id="KW-0808">Transferase</keyword>
<protein>
    <recommendedName>
        <fullName evidence="6">Fucosyltransferase</fullName>
        <ecNumber evidence="6">2.4.1.-</ecNumber>
    </recommendedName>
</protein>
<evidence type="ECO:0000256" key="3">
    <source>
        <dbReference type="ARBA" id="ARBA00022679"/>
    </source>
</evidence>
<accession>A0AAQ3L4L7</accession>
<dbReference type="PANTHER" id="PTHR31889">
    <property type="entry name" value="FUCOSYLTRANSFERASE 2-RELATED"/>
    <property type="match status" value="1"/>
</dbReference>
<organism evidence="7 8">
    <name type="scientific">Canna indica</name>
    <name type="common">Indian-shot</name>
    <dbReference type="NCBI Taxonomy" id="4628"/>
    <lineage>
        <taxon>Eukaryota</taxon>
        <taxon>Viridiplantae</taxon>
        <taxon>Streptophyta</taxon>
        <taxon>Embryophyta</taxon>
        <taxon>Tracheophyta</taxon>
        <taxon>Spermatophyta</taxon>
        <taxon>Magnoliopsida</taxon>
        <taxon>Liliopsida</taxon>
        <taxon>Zingiberales</taxon>
        <taxon>Cannaceae</taxon>
        <taxon>Canna</taxon>
    </lineage>
</organism>
<dbReference type="InterPro" id="IPR004938">
    <property type="entry name" value="XG_FTase"/>
</dbReference>
<evidence type="ECO:0000256" key="5">
    <source>
        <dbReference type="ARBA" id="ARBA00023316"/>
    </source>
</evidence>
<dbReference type="GO" id="GO:0032580">
    <property type="term" value="C:Golgi cisterna membrane"/>
    <property type="evidence" value="ECO:0007669"/>
    <property type="project" value="UniProtKB-SubCell"/>
</dbReference>
<keyword evidence="8" id="KW-1185">Reference proteome</keyword>
<keyword evidence="4" id="KW-0325">Glycoprotein</keyword>